<dbReference type="eggNOG" id="ENOG5030FNP">
    <property type="taxonomic scope" value="Bacteria"/>
</dbReference>
<proteinExistence type="predicted"/>
<gene>
    <name evidence="2" type="ORF">Strvi_1801</name>
</gene>
<evidence type="ECO:0000313" key="2">
    <source>
        <dbReference type="EMBL" id="AEM81538.1"/>
    </source>
</evidence>
<sequence length="87" mass="9388">MNHQFHQPQPNRPVPTPGQVAYDPASGRTGVVQAVHGVAELCFDHRMSSDRVAFLRPERGGVEWTADAGALRLPADGEGGAQHLHAR</sequence>
<accession>G2NY49</accession>
<protein>
    <submittedName>
        <fullName evidence="2">Uncharacterized protein</fullName>
    </submittedName>
</protein>
<name>G2NY49_STRV4</name>
<keyword evidence="3" id="KW-1185">Reference proteome</keyword>
<dbReference type="EMBL" id="CP002994">
    <property type="protein sequence ID" value="AEM81538.1"/>
    <property type="molecule type" value="Genomic_DNA"/>
</dbReference>
<feature type="region of interest" description="Disordered" evidence="1">
    <location>
        <begin position="1"/>
        <end position="25"/>
    </location>
</feature>
<dbReference type="Proteomes" id="UP000008703">
    <property type="component" value="Chromosome"/>
</dbReference>
<evidence type="ECO:0000313" key="3">
    <source>
        <dbReference type="Proteomes" id="UP000008703"/>
    </source>
</evidence>
<organism evidence="2 3">
    <name type="scientific">Streptomyces violaceusniger (strain Tu 4113)</name>
    <dbReference type="NCBI Taxonomy" id="653045"/>
    <lineage>
        <taxon>Bacteria</taxon>
        <taxon>Bacillati</taxon>
        <taxon>Actinomycetota</taxon>
        <taxon>Actinomycetes</taxon>
        <taxon>Kitasatosporales</taxon>
        <taxon>Streptomycetaceae</taxon>
        <taxon>Streptomyces</taxon>
        <taxon>Streptomyces violaceusniger group</taxon>
    </lineage>
</organism>
<reference evidence="2" key="1">
    <citation type="submission" date="2011-08" db="EMBL/GenBank/DDBJ databases">
        <title>Complete sequence of chromosome of Streptomyces violaceusniger Tu 4113.</title>
        <authorList>
            <consortium name="US DOE Joint Genome Institute"/>
            <person name="Lucas S."/>
            <person name="Han J."/>
            <person name="Lapidus A."/>
            <person name="Cheng J.-F."/>
            <person name="Goodwin L."/>
            <person name="Pitluck S."/>
            <person name="Peters L."/>
            <person name="Ivanova N."/>
            <person name="Daligault H."/>
            <person name="Detter J.C."/>
            <person name="Han C."/>
            <person name="Tapia R."/>
            <person name="Land M."/>
            <person name="Hauser L."/>
            <person name="Kyrpides N."/>
            <person name="Ivanova N."/>
            <person name="Pagani I."/>
            <person name="Hagen A."/>
            <person name="Katz L."/>
            <person name="Fiedler H.-P."/>
            <person name="Keasling J."/>
            <person name="Fortman J."/>
            <person name="Woyke T."/>
        </authorList>
    </citation>
    <scope>NUCLEOTIDE SEQUENCE [LARGE SCALE GENOMIC DNA]</scope>
    <source>
        <strain evidence="2">Tu 4113</strain>
    </source>
</reference>
<dbReference type="RefSeq" id="WP_014055049.1">
    <property type="nucleotide sequence ID" value="NC_015957.1"/>
</dbReference>
<dbReference type="AlphaFoldDB" id="G2NY49"/>
<evidence type="ECO:0000256" key="1">
    <source>
        <dbReference type="SAM" id="MobiDB-lite"/>
    </source>
</evidence>
<dbReference type="HOGENOM" id="CLU_185355_0_0_11"/>
<dbReference type="KEGG" id="svl:Strvi_1801"/>